<dbReference type="OrthoDB" id="9807157at2"/>
<evidence type="ECO:0000313" key="9">
    <source>
        <dbReference type="Proteomes" id="UP000282454"/>
    </source>
</evidence>
<proteinExistence type="inferred from homology"/>
<dbReference type="SUPFAM" id="SSF53383">
    <property type="entry name" value="PLP-dependent transferases"/>
    <property type="match status" value="1"/>
</dbReference>
<comment type="cofactor">
    <cofactor evidence="1 6">
        <name>pyridoxal 5'-phosphate</name>
        <dbReference type="ChEBI" id="CHEBI:597326"/>
    </cofactor>
</comment>
<organism evidence="8 9">
    <name type="scientific">Actinokineospora cianjurensis</name>
    <dbReference type="NCBI Taxonomy" id="585224"/>
    <lineage>
        <taxon>Bacteria</taxon>
        <taxon>Bacillati</taxon>
        <taxon>Actinomycetota</taxon>
        <taxon>Actinomycetes</taxon>
        <taxon>Pseudonocardiales</taxon>
        <taxon>Pseudonocardiaceae</taxon>
        <taxon>Actinokineospora</taxon>
    </lineage>
</organism>
<dbReference type="GO" id="GO:0030170">
    <property type="term" value="F:pyridoxal phosphate binding"/>
    <property type="evidence" value="ECO:0007669"/>
    <property type="project" value="InterPro"/>
</dbReference>
<dbReference type="Gene3D" id="3.40.640.10">
    <property type="entry name" value="Type I PLP-dependent aspartate aminotransferase-like (Major domain)"/>
    <property type="match status" value="1"/>
</dbReference>
<evidence type="ECO:0000256" key="2">
    <source>
        <dbReference type="ARBA" id="ARBA00013187"/>
    </source>
</evidence>
<dbReference type="PANTHER" id="PTHR13693:SF3">
    <property type="entry name" value="LD36009P"/>
    <property type="match status" value="1"/>
</dbReference>
<dbReference type="RefSeq" id="WP_121393004.1">
    <property type="nucleotide sequence ID" value="NZ_RCDD01000004.1"/>
</dbReference>
<comment type="similarity">
    <text evidence="6">Belongs to the class-II pyridoxal-phosphate-dependent aminotransferase family.</text>
</comment>
<keyword evidence="3" id="KW-0808">Transferase</keyword>
<dbReference type="InterPro" id="IPR001917">
    <property type="entry name" value="Aminotrans_II_pyridoxalP_BS"/>
</dbReference>
<dbReference type="InterPro" id="IPR015424">
    <property type="entry name" value="PyrdxlP-dep_Trfase"/>
</dbReference>
<dbReference type="InterPro" id="IPR015421">
    <property type="entry name" value="PyrdxlP-dep_Trfase_major"/>
</dbReference>
<feature type="domain" description="Aminotransferase class I/classII large" evidence="7">
    <location>
        <begin position="46"/>
        <end position="378"/>
    </location>
</feature>
<comment type="catalytic activity">
    <reaction evidence="5">
        <text>6-carboxyhexanoyl-[ACP] + L-alanine + H(+) = (8S)-8-amino-7-oxononanoate + holo-[ACP] + CO2</text>
        <dbReference type="Rhea" id="RHEA:42288"/>
        <dbReference type="Rhea" id="RHEA-COMP:9685"/>
        <dbReference type="Rhea" id="RHEA-COMP:9955"/>
        <dbReference type="ChEBI" id="CHEBI:15378"/>
        <dbReference type="ChEBI" id="CHEBI:16526"/>
        <dbReference type="ChEBI" id="CHEBI:57972"/>
        <dbReference type="ChEBI" id="CHEBI:64479"/>
        <dbReference type="ChEBI" id="CHEBI:78846"/>
        <dbReference type="ChEBI" id="CHEBI:149468"/>
        <dbReference type="EC" id="2.3.1.47"/>
    </reaction>
</comment>
<dbReference type="InterPro" id="IPR004839">
    <property type="entry name" value="Aminotransferase_I/II_large"/>
</dbReference>
<dbReference type="Proteomes" id="UP000282454">
    <property type="component" value="Unassembled WGS sequence"/>
</dbReference>
<protein>
    <recommendedName>
        <fullName evidence="2">8-amino-7-oxononanoate synthase</fullName>
        <ecNumber evidence="2">2.3.1.47</ecNumber>
    </recommendedName>
</protein>
<sequence length="390" mass="41745">MDIFAKCVDFTDAKDLMATGLYPYFLPLTGNDGSTARYEDREIVMCGSNNYLGLTADPRVKNAAQEAIADLGTSNTGSRFLNGNLELHERLERSLADFYGREEALVFSTGYQANLGAVAGLAGRHDVVLLDKLVHASAIDAAMLSGARIKFFQHNDPEALDRRLAACPPDAGKLVVVDGVYSMEGDICALPLLRDVCRAHGARLVVDDAHALGVLGDGRGTAAHFGGEGADLVTVTFSKSLASIGGAVIGDSAVVQYLRHHARSLIFSASPSPSNAASALMALEILKSEPWRVRQALSNARYVRDALAARGVPVGSSDTPIVPVFTEGRTETFTLWRSLLDRGVYTNPIIPPAASYRLRTSFMATHTTEQLDFVIEAFLAEFANLPAAVS</sequence>
<evidence type="ECO:0000256" key="1">
    <source>
        <dbReference type="ARBA" id="ARBA00001933"/>
    </source>
</evidence>
<evidence type="ECO:0000256" key="4">
    <source>
        <dbReference type="ARBA" id="ARBA00022898"/>
    </source>
</evidence>
<evidence type="ECO:0000256" key="6">
    <source>
        <dbReference type="RuleBase" id="RU003693"/>
    </source>
</evidence>
<evidence type="ECO:0000259" key="7">
    <source>
        <dbReference type="Pfam" id="PF00155"/>
    </source>
</evidence>
<evidence type="ECO:0000256" key="5">
    <source>
        <dbReference type="ARBA" id="ARBA00047715"/>
    </source>
</evidence>
<evidence type="ECO:0000256" key="3">
    <source>
        <dbReference type="ARBA" id="ARBA00022679"/>
    </source>
</evidence>
<dbReference type="PROSITE" id="PS00599">
    <property type="entry name" value="AA_TRANSFER_CLASS_2"/>
    <property type="match status" value="1"/>
</dbReference>
<dbReference type="AlphaFoldDB" id="A0A421AZF3"/>
<dbReference type="InterPro" id="IPR015422">
    <property type="entry name" value="PyrdxlP-dep_Trfase_small"/>
</dbReference>
<dbReference type="GO" id="GO:0008710">
    <property type="term" value="F:8-amino-7-oxononanoate synthase activity"/>
    <property type="evidence" value="ECO:0007669"/>
    <property type="project" value="UniProtKB-EC"/>
</dbReference>
<keyword evidence="4 6" id="KW-0663">Pyridoxal phosphate</keyword>
<keyword evidence="9" id="KW-1185">Reference proteome</keyword>
<dbReference type="EC" id="2.3.1.47" evidence="2"/>
<gene>
    <name evidence="8" type="ORF">CLV68_4661</name>
</gene>
<dbReference type="Gene3D" id="3.90.1150.10">
    <property type="entry name" value="Aspartate Aminotransferase, domain 1"/>
    <property type="match status" value="1"/>
</dbReference>
<name>A0A421AZF3_9PSEU</name>
<comment type="caution">
    <text evidence="8">The sequence shown here is derived from an EMBL/GenBank/DDBJ whole genome shotgun (WGS) entry which is preliminary data.</text>
</comment>
<evidence type="ECO:0000313" key="8">
    <source>
        <dbReference type="EMBL" id="RLK55179.1"/>
    </source>
</evidence>
<dbReference type="Pfam" id="PF00155">
    <property type="entry name" value="Aminotran_1_2"/>
    <property type="match status" value="1"/>
</dbReference>
<dbReference type="PANTHER" id="PTHR13693">
    <property type="entry name" value="CLASS II AMINOTRANSFERASE/8-AMINO-7-OXONONANOATE SYNTHASE"/>
    <property type="match status" value="1"/>
</dbReference>
<accession>A0A421AZF3</accession>
<dbReference type="InterPro" id="IPR050087">
    <property type="entry name" value="AON_synthase_class-II"/>
</dbReference>
<reference evidence="8 9" key="1">
    <citation type="submission" date="2018-10" db="EMBL/GenBank/DDBJ databases">
        <title>Genomic Encyclopedia of Archaeal and Bacterial Type Strains, Phase II (KMG-II): from individual species to whole genera.</title>
        <authorList>
            <person name="Goeker M."/>
        </authorList>
    </citation>
    <scope>NUCLEOTIDE SEQUENCE [LARGE SCALE GENOMIC DNA]</scope>
    <source>
        <strain evidence="8 9">DSM 45657</strain>
    </source>
</reference>
<dbReference type="EMBL" id="RCDD01000004">
    <property type="protein sequence ID" value="RLK55179.1"/>
    <property type="molecule type" value="Genomic_DNA"/>
</dbReference>